<dbReference type="Pfam" id="PF08220">
    <property type="entry name" value="HTH_DeoR"/>
    <property type="match status" value="1"/>
</dbReference>
<keyword evidence="5" id="KW-1185">Reference proteome</keyword>
<accession>A9WAF5</accession>
<reference evidence="5" key="1">
    <citation type="journal article" date="2011" name="BMC Genomics">
        <title>Complete genome sequence of the filamentous anoxygenic phototrophic bacterium Chloroflexus aurantiacus.</title>
        <authorList>
            <person name="Tang K.H."/>
            <person name="Barry K."/>
            <person name="Chertkov O."/>
            <person name="Dalin E."/>
            <person name="Han C.S."/>
            <person name="Hauser L.J."/>
            <person name="Honchak B.M."/>
            <person name="Karbach L.E."/>
            <person name="Land M.L."/>
            <person name="Lapidus A."/>
            <person name="Larimer F.W."/>
            <person name="Mikhailova N."/>
            <person name="Pitluck S."/>
            <person name="Pierson B.K."/>
            <person name="Blankenship R.E."/>
        </authorList>
    </citation>
    <scope>NUCLEOTIDE SEQUENCE [LARGE SCALE GENOMIC DNA]</scope>
    <source>
        <strain evidence="5">ATCC 29366 / DSM 635 / J-10-fl</strain>
    </source>
</reference>
<dbReference type="eggNOG" id="COG2865">
    <property type="taxonomic scope" value="Bacteria"/>
</dbReference>
<keyword evidence="1" id="KW-0805">Transcription regulation</keyword>
<dbReference type="STRING" id="324602.Caur_3561"/>
<dbReference type="KEGG" id="cau:Caur_3561"/>
<evidence type="ECO:0000313" key="4">
    <source>
        <dbReference type="EMBL" id="ABY36745.1"/>
    </source>
</evidence>
<dbReference type="Proteomes" id="UP000002008">
    <property type="component" value="Chromosome"/>
</dbReference>
<dbReference type="PANTHER" id="PTHR30595:SF6">
    <property type="entry name" value="SCHLAFEN ALBA-2 DOMAIN-CONTAINING PROTEIN"/>
    <property type="match status" value="1"/>
</dbReference>
<dbReference type="SUPFAM" id="SSF46785">
    <property type="entry name" value="Winged helix' DNA-binding domain"/>
    <property type="match status" value="1"/>
</dbReference>
<keyword evidence="2" id="KW-0804">Transcription</keyword>
<dbReference type="eggNOG" id="COG1349">
    <property type="taxonomic scope" value="Bacteria"/>
</dbReference>
<dbReference type="Pfam" id="PF13749">
    <property type="entry name" value="HATPase_c_4"/>
    <property type="match status" value="1"/>
</dbReference>
<dbReference type="PATRIC" id="fig|324602.8.peg.4011"/>
<proteinExistence type="predicted"/>
<dbReference type="Gene3D" id="3.30.950.30">
    <property type="entry name" value="Schlafen, AAA domain"/>
    <property type="match status" value="1"/>
</dbReference>
<evidence type="ECO:0000313" key="5">
    <source>
        <dbReference type="Proteomes" id="UP000002008"/>
    </source>
</evidence>
<dbReference type="Gene3D" id="3.30.565.60">
    <property type="match status" value="1"/>
</dbReference>
<dbReference type="AlphaFoldDB" id="A9WAF5"/>
<dbReference type="InterPro" id="IPR036390">
    <property type="entry name" value="WH_DNA-bd_sf"/>
</dbReference>
<organism evidence="4 5">
    <name type="scientific">Chloroflexus aurantiacus (strain ATCC 29366 / DSM 635 / J-10-fl)</name>
    <dbReference type="NCBI Taxonomy" id="324602"/>
    <lineage>
        <taxon>Bacteria</taxon>
        <taxon>Bacillati</taxon>
        <taxon>Chloroflexota</taxon>
        <taxon>Chloroflexia</taxon>
        <taxon>Chloroflexales</taxon>
        <taxon>Chloroflexineae</taxon>
        <taxon>Chloroflexaceae</taxon>
        <taxon>Chloroflexus</taxon>
    </lineage>
</organism>
<gene>
    <name evidence="4" type="ordered locus">Caur_3561</name>
</gene>
<evidence type="ECO:0000256" key="1">
    <source>
        <dbReference type="ARBA" id="ARBA00023015"/>
    </source>
</evidence>
<evidence type="ECO:0000259" key="3">
    <source>
        <dbReference type="Pfam" id="PF08220"/>
    </source>
</evidence>
<name>A9WAF5_CHLAA</name>
<sequence>MAEVCMDMPSLTGFPGQPAGSRLAYASERESTTGLAETLAALANAHGGTLIVSGGRGTSLAALHNPAAAIEMVLAAALSCTPPLIIPLPQIIEHQGMSLLAVEVPSGLPYVYAVQGRYLRREGANNVPLSPAALHRLFSERADVGWERQTPPGASLQELDSDLITAYARRVGPPAGDDPLALLTRRGCLIDGIPTNAGLLLFGRDVAARFPQAELTLVSYRGREPADTFEREDICAPLPEAIRRAERWLNEHMRKGSRMIGLEREDWTQFPPGAVREALVNAVAHRDYATRGEGIRITMFSDRLEVYSPGRLPGHVTLDNIRAERFSRNPAIVQVLADLGLVERLGYGIDRMLRQLASAGLPPATFRETAAGFLVILPGQPMAEAVPGGVDTAAWRRMGLNDRQIDALLFVVEHERITNRDLQEMHPDVSPETIRRDLSDLVSRGLLLKVGDKRATYYILK</sequence>
<dbReference type="InterPro" id="IPR036388">
    <property type="entry name" value="WH-like_DNA-bd_sf"/>
</dbReference>
<dbReference type="InterPro" id="IPR001034">
    <property type="entry name" value="DeoR_HTH"/>
</dbReference>
<dbReference type="GO" id="GO:0003700">
    <property type="term" value="F:DNA-binding transcription factor activity"/>
    <property type="evidence" value="ECO:0007669"/>
    <property type="project" value="InterPro"/>
</dbReference>
<protein>
    <submittedName>
        <fullName evidence="4">AAA-4 family protein</fullName>
    </submittedName>
</protein>
<dbReference type="InterPro" id="IPR038461">
    <property type="entry name" value="Schlafen_AlbA_2_dom_sf"/>
</dbReference>
<dbReference type="EnsemblBacteria" id="ABY36745">
    <property type="protein sequence ID" value="ABY36745"/>
    <property type="gene ID" value="Caur_3561"/>
</dbReference>
<dbReference type="Gene3D" id="1.10.10.10">
    <property type="entry name" value="Winged helix-like DNA-binding domain superfamily/Winged helix DNA-binding domain"/>
    <property type="match status" value="1"/>
</dbReference>
<dbReference type="HOGENOM" id="CLU_024970_1_2_0"/>
<feature type="domain" description="HTH deoR-type" evidence="3">
    <location>
        <begin position="427"/>
        <end position="450"/>
    </location>
</feature>
<dbReference type="EMBL" id="CP000909">
    <property type="protein sequence ID" value="ABY36745.1"/>
    <property type="molecule type" value="Genomic_DNA"/>
</dbReference>
<dbReference type="PANTHER" id="PTHR30595">
    <property type="entry name" value="GLPR-RELATED TRANSCRIPTIONAL REPRESSOR"/>
    <property type="match status" value="1"/>
</dbReference>
<dbReference type="InterPro" id="IPR038475">
    <property type="entry name" value="RecG_C_sf"/>
</dbReference>
<dbReference type="InParanoid" id="A9WAF5"/>
<evidence type="ECO:0000256" key="2">
    <source>
        <dbReference type="ARBA" id="ARBA00023163"/>
    </source>
</evidence>